<keyword evidence="5" id="KW-1185">Reference proteome</keyword>
<dbReference type="OrthoDB" id="426960at2759"/>
<feature type="signal peptide" evidence="3">
    <location>
        <begin position="1"/>
        <end position="25"/>
    </location>
</feature>
<gene>
    <name evidence="4" type="ORF">SNAT2548_LOCUS2906</name>
</gene>
<keyword evidence="2" id="KW-1133">Transmembrane helix</keyword>
<comment type="caution">
    <text evidence="4">The sequence shown here is derived from an EMBL/GenBank/DDBJ whole genome shotgun (WGS) entry which is preliminary data.</text>
</comment>
<evidence type="ECO:0000256" key="1">
    <source>
        <dbReference type="SAM" id="MobiDB-lite"/>
    </source>
</evidence>
<feature type="transmembrane region" description="Helical" evidence="2">
    <location>
        <begin position="126"/>
        <end position="144"/>
    </location>
</feature>
<proteinExistence type="predicted"/>
<keyword evidence="3" id="KW-0732">Signal</keyword>
<organism evidence="4 5">
    <name type="scientific">Symbiodinium natans</name>
    <dbReference type="NCBI Taxonomy" id="878477"/>
    <lineage>
        <taxon>Eukaryota</taxon>
        <taxon>Sar</taxon>
        <taxon>Alveolata</taxon>
        <taxon>Dinophyceae</taxon>
        <taxon>Suessiales</taxon>
        <taxon>Symbiodiniaceae</taxon>
        <taxon>Symbiodinium</taxon>
    </lineage>
</organism>
<evidence type="ECO:0000256" key="2">
    <source>
        <dbReference type="SAM" id="Phobius"/>
    </source>
</evidence>
<feature type="region of interest" description="Disordered" evidence="1">
    <location>
        <begin position="535"/>
        <end position="557"/>
    </location>
</feature>
<name>A0A812I585_9DINO</name>
<protein>
    <submittedName>
        <fullName evidence="4">Uncharacterized protein</fullName>
    </submittedName>
</protein>
<keyword evidence="2" id="KW-0472">Membrane</keyword>
<dbReference type="EMBL" id="CAJNDS010000174">
    <property type="protein sequence ID" value="CAE7022044.1"/>
    <property type="molecule type" value="Genomic_DNA"/>
</dbReference>
<accession>A0A812I585</accession>
<keyword evidence="2" id="KW-0812">Transmembrane</keyword>
<reference evidence="4" key="1">
    <citation type="submission" date="2021-02" db="EMBL/GenBank/DDBJ databases">
        <authorList>
            <person name="Dougan E. K."/>
            <person name="Rhodes N."/>
            <person name="Thang M."/>
            <person name="Chan C."/>
        </authorList>
    </citation>
    <scope>NUCLEOTIDE SEQUENCE</scope>
</reference>
<dbReference type="AlphaFoldDB" id="A0A812I585"/>
<evidence type="ECO:0000256" key="3">
    <source>
        <dbReference type="SAM" id="SignalP"/>
    </source>
</evidence>
<evidence type="ECO:0000313" key="4">
    <source>
        <dbReference type="EMBL" id="CAE7022044.1"/>
    </source>
</evidence>
<sequence>MMPTFELSVAFVLVVCIFHGRTTWADAMALAAQWSHPRQMLSTSGASNNGALEKRVDAGMDRVREESYVMTARLAQHVNFVALVSMPFAYKGEGIKLAGMMLITIFLYLFHLLLAARRIRFSGQGLRHYFGFAYLILIGAPWLVPVNASQSAAHMKMMEASQFISIMVFLDSRVHIPGQVVVCLSEICRHVVHNGWDETSLPHTVCAQLVFSGLLITASISAESQLRGRLSAQLQIADAESLVSSFRMLLRGISDAELLLNGNFEIQAGTGLDRILLSGKKTWEGSFFQDLLAPDIEEKERFLKFMSRQDVDLQSATRMGGTPPCLRVSLASSRQQRVGVDIFHVLVPDLYGCANAFHLLAVKVDAESTTVPEAAPARFSMPTRHAFLPAARPSSLPSSRRSVASDEPSWLRSPEHLHELVLVVDPQWQELLQVHMQYKERQAGSGLRAMRPTLQQLVRPTDWPTVSSNLRHYVLQARQGDLNATRLGTLWIRTLNDSSKYMQATQTTMSFKDGEGRGPSGQVWLHLRGFQHLKTPPAPSDLDEVSEIASEHAEELA</sequence>
<evidence type="ECO:0000313" key="5">
    <source>
        <dbReference type="Proteomes" id="UP000604046"/>
    </source>
</evidence>
<feature type="chain" id="PRO_5032618978" evidence="3">
    <location>
        <begin position="26"/>
        <end position="557"/>
    </location>
</feature>
<feature type="transmembrane region" description="Helical" evidence="2">
    <location>
        <begin position="95"/>
        <end position="114"/>
    </location>
</feature>
<dbReference type="Proteomes" id="UP000604046">
    <property type="component" value="Unassembled WGS sequence"/>
</dbReference>